<evidence type="ECO:0000313" key="2">
    <source>
        <dbReference type="Proteomes" id="UP001370348"/>
    </source>
</evidence>
<organism evidence="1 2">
    <name type="scientific">Pendulispora albinea</name>
    <dbReference type="NCBI Taxonomy" id="2741071"/>
    <lineage>
        <taxon>Bacteria</taxon>
        <taxon>Pseudomonadati</taxon>
        <taxon>Myxococcota</taxon>
        <taxon>Myxococcia</taxon>
        <taxon>Myxococcales</taxon>
        <taxon>Sorangiineae</taxon>
        <taxon>Pendulisporaceae</taxon>
        <taxon>Pendulispora</taxon>
    </lineage>
</organism>
<gene>
    <name evidence="1" type="ORF">LZC94_19715</name>
</gene>
<sequence>MRRLSAAMWIMLASSACRPSKVDGRPASVSIMAAESTRSAPFEYWHHLLVVPVRVNDSSDQKFILDTGAGDNVITPALCRRIGCTISGESIGKRMSGQEVRAPTSILGSLFVASRRASSVPASVFDLGLDPSIDGIVSLSFFKDVPFTIDYQARKILVEDERTLKARVARGSVSPIVIEAHELPSVTIKLALTLATGRTIAVEVDTGSDALILNDTFMGELGVAPDAPNVKTVKGRDETGYEYTRYVAVIPGPVRVAAAPEIQQRDLRVQFQRIIYDGLVGHSFLKQFTVTYDLPNRRMIFAKP</sequence>
<dbReference type="RefSeq" id="WP_394829062.1">
    <property type="nucleotide sequence ID" value="NZ_CP089984.1"/>
</dbReference>
<dbReference type="CDD" id="cd05483">
    <property type="entry name" value="retropepsin_like_bacteria"/>
    <property type="match status" value="1"/>
</dbReference>
<dbReference type="Gene3D" id="2.40.70.10">
    <property type="entry name" value="Acid Proteases"/>
    <property type="match status" value="2"/>
</dbReference>
<dbReference type="InterPro" id="IPR034122">
    <property type="entry name" value="Retropepsin-like_bacterial"/>
</dbReference>
<dbReference type="EMBL" id="CP089984">
    <property type="protein sequence ID" value="WXB19446.1"/>
    <property type="molecule type" value="Genomic_DNA"/>
</dbReference>
<dbReference type="PROSITE" id="PS51257">
    <property type="entry name" value="PROKAR_LIPOPROTEIN"/>
    <property type="match status" value="1"/>
</dbReference>
<evidence type="ECO:0000313" key="1">
    <source>
        <dbReference type="EMBL" id="WXB19446.1"/>
    </source>
</evidence>
<dbReference type="Pfam" id="PF13650">
    <property type="entry name" value="Asp_protease_2"/>
    <property type="match status" value="1"/>
</dbReference>
<reference evidence="1 2" key="1">
    <citation type="submission" date="2021-12" db="EMBL/GenBank/DDBJ databases">
        <title>Discovery of the Pendulisporaceae a myxobacterial family with distinct sporulation behavior and unique specialized metabolism.</title>
        <authorList>
            <person name="Garcia R."/>
            <person name="Popoff A."/>
            <person name="Bader C.D."/>
            <person name="Loehr J."/>
            <person name="Walesch S."/>
            <person name="Walt C."/>
            <person name="Boldt J."/>
            <person name="Bunk B."/>
            <person name="Haeckl F.J.F.P.J."/>
            <person name="Gunesch A.P."/>
            <person name="Birkelbach J."/>
            <person name="Nuebel U."/>
            <person name="Pietschmann T."/>
            <person name="Bach T."/>
            <person name="Mueller R."/>
        </authorList>
    </citation>
    <scope>NUCLEOTIDE SEQUENCE [LARGE SCALE GENOMIC DNA]</scope>
    <source>
        <strain evidence="1 2">MSr11954</strain>
    </source>
</reference>
<name>A0ABZ2MAA2_9BACT</name>
<dbReference type="Proteomes" id="UP001370348">
    <property type="component" value="Chromosome"/>
</dbReference>
<protein>
    <submittedName>
        <fullName evidence="1">Retropepsin-like domain-containing protein</fullName>
    </submittedName>
</protein>
<dbReference type="SUPFAM" id="SSF50630">
    <property type="entry name" value="Acid proteases"/>
    <property type="match status" value="1"/>
</dbReference>
<keyword evidence="2" id="KW-1185">Reference proteome</keyword>
<proteinExistence type="predicted"/>
<accession>A0ABZ2MAA2</accession>
<dbReference type="InterPro" id="IPR021109">
    <property type="entry name" value="Peptidase_aspartic_dom_sf"/>
</dbReference>